<dbReference type="InterPro" id="IPR000182">
    <property type="entry name" value="GNAT_dom"/>
</dbReference>
<dbReference type="EMBL" id="AASE01000024">
    <property type="protein sequence ID" value="EAT58281.1"/>
    <property type="molecule type" value="Genomic_DNA"/>
</dbReference>
<feature type="domain" description="N-acetyltransferase" evidence="3">
    <location>
        <begin position="29"/>
        <end position="178"/>
    </location>
</feature>
<comment type="caution">
    <text evidence="4">The sequence shown here is derived from an EMBL/GenBank/DDBJ whole genome shotgun (WGS) entry which is preliminary data.</text>
</comment>
<dbReference type="InterPro" id="IPR016181">
    <property type="entry name" value="Acyl_CoA_acyltransferase"/>
</dbReference>
<dbReference type="CDD" id="cd04301">
    <property type="entry name" value="NAT_SF"/>
    <property type="match status" value="1"/>
</dbReference>
<evidence type="ECO:0000259" key="3">
    <source>
        <dbReference type="PROSITE" id="PS51186"/>
    </source>
</evidence>
<evidence type="ECO:0000256" key="2">
    <source>
        <dbReference type="ARBA" id="ARBA00023315"/>
    </source>
</evidence>
<keyword evidence="1 4" id="KW-0808">Transferase</keyword>
<dbReference type="GO" id="GO:0005737">
    <property type="term" value="C:cytoplasm"/>
    <property type="evidence" value="ECO:0007669"/>
    <property type="project" value="InterPro"/>
</dbReference>
<evidence type="ECO:0000256" key="1">
    <source>
        <dbReference type="ARBA" id="ARBA00022679"/>
    </source>
</evidence>
<dbReference type="InterPro" id="IPR010167">
    <property type="entry name" value="NH2A_AcTrfase"/>
</dbReference>
<keyword evidence="5" id="KW-1185">Reference proteome</keyword>
<dbReference type="NCBIfam" id="NF005840">
    <property type="entry name" value="PRK07757.1"/>
    <property type="match status" value="1"/>
</dbReference>
<dbReference type="Gene3D" id="3.40.630.30">
    <property type="match status" value="1"/>
</dbReference>
<dbReference type="GO" id="GO:0004042">
    <property type="term" value="F:L-glutamate N-acetyltransferase activity"/>
    <property type="evidence" value="ECO:0007669"/>
    <property type="project" value="InterPro"/>
</dbReference>
<dbReference type="SUPFAM" id="SSF55729">
    <property type="entry name" value="Acyl-CoA N-acyltransferases (Nat)"/>
    <property type="match status" value="1"/>
</dbReference>
<reference evidence="4 5" key="1">
    <citation type="submission" date="2006-07" db="EMBL/GenBank/DDBJ databases">
        <title>Annotation of the draft genome assembly of Chlorobium ferroxidans DSM 13031.</title>
        <authorList>
            <consortium name="US DOE Joint Genome Institute (JGI-ORNL)"/>
            <person name="Larimer F."/>
            <person name="Land M."/>
            <person name="Hauser L."/>
        </authorList>
    </citation>
    <scope>NUCLEOTIDE SEQUENCE [LARGE SCALE GENOMIC DNA]</scope>
    <source>
        <strain evidence="4 5">DSM 13031</strain>
    </source>
</reference>
<keyword evidence="2" id="KW-0012">Acyltransferase</keyword>
<organism evidence="4 5">
    <name type="scientific">Chlorobium ferrooxidans DSM 13031</name>
    <dbReference type="NCBI Taxonomy" id="377431"/>
    <lineage>
        <taxon>Bacteria</taxon>
        <taxon>Pseudomonadati</taxon>
        <taxon>Chlorobiota</taxon>
        <taxon>Chlorobiia</taxon>
        <taxon>Chlorobiales</taxon>
        <taxon>Chlorobiaceae</taxon>
        <taxon>Chlorobium/Pelodictyon group</taxon>
        <taxon>Chlorobium</taxon>
    </lineage>
</organism>
<dbReference type="Proteomes" id="UP000004162">
    <property type="component" value="Unassembled WGS sequence"/>
</dbReference>
<gene>
    <name evidence="4" type="ORF">CferDRAFT_0267</name>
</gene>
<dbReference type="GO" id="GO:0006526">
    <property type="term" value="P:L-arginine biosynthetic process"/>
    <property type="evidence" value="ECO:0007669"/>
    <property type="project" value="InterPro"/>
</dbReference>
<evidence type="ECO:0000313" key="4">
    <source>
        <dbReference type="EMBL" id="EAT58281.1"/>
    </source>
</evidence>
<accession>Q0YPR8</accession>
<dbReference type="PANTHER" id="PTHR30602">
    <property type="entry name" value="AMINO-ACID ACETYLTRANSFERASE"/>
    <property type="match status" value="1"/>
</dbReference>
<name>Q0YPR8_9CHLB</name>
<dbReference type="Pfam" id="PF00583">
    <property type="entry name" value="Acetyltransf_1"/>
    <property type="match status" value="1"/>
</dbReference>
<protein>
    <submittedName>
        <fullName evidence="4">GCN5-related N-acetyltransferase</fullName>
    </submittedName>
</protein>
<reference evidence="4 5" key="2">
    <citation type="submission" date="2006-07" db="EMBL/GenBank/DDBJ databases">
        <title>Sequencing of the draft genome and assembly of Chlorobium ferroxidans DSM 13031.</title>
        <authorList>
            <consortium name="US DOE Joint Genome Institute (JGI-PGF)"/>
            <person name="Copeland A."/>
            <person name="Lucas S."/>
            <person name="Lapidus A."/>
            <person name="Barry K."/>
            <person name="Glavina del Rio T."/>
            <person name="Dalin E."/>
            <person name="Tice H."/>
            <person name="Bruce D."/>
            <person name="Pitluck S."/>
            <person name="Richardson P."/>
        </authorList>
    </citation>
    <scope>NUCLEOTIDE SEQUENCE [LARGE SCALE GENOMIC DNA]</scope>
    <source>
        <strain evidence="4 5">DSM 13031</strain>
    </source>
</reference>
<dbReference type="PROSITE" id="PS51186">
    <property type="entry name" value="GNAT"/>
    <property type="match status" value="1"/>
</dbReference>
<dbReference type="AlphaFoldDB" id="Q0YPR8"/>
<dbReference type="PANTHER" id="PTHR30602:SF12">
    <property type="entry name" value="AMINO-ACID ACETYLTRANSFERASE NAGS1, CHLOROPLASTIC-RELATED"/>
    <property type="match status" value="1"/>
</dbReference>
<sequence>MSSGKRSLHGRGVLNRQKRVSVTMQQAELFVRYARLADAGAISAITAEYARKGIMLERSDENIIENIRNFFVAEYNGEVIGCCAIAFYTQKLAEIRSLAVFNRFTLKGIGRLLVEKAEMVLREEGVTEVFVLTLNRNFFGRIGYSEISKEYFPQKIWRDCTHCPKLMACDEIAMVKKL</sequence>
<evidence type="ECO:0000313" key="5">
    <source>
        <dbReference type="Proteomes" id="UP000004162"/>
    </source>
</evidence>
<proteinExistence type="predicted"/>